<dbReference type="SUPFAM" id="SSF51445">
    <property type="entry name" value="(Trans)glycosidases"/>
    <property type="match status" value="1"/>
</dbReference>
<dbReference type="InterPro" id="IPR025705">
    <property type="entry name" value="Beta_hexosaminidase_sua/sub"/>
</dbReference>
<dbReference type="GO" id="GO:0005975">
    <property type="term" value="P:carbohydrate metabolic process"/>
    <property type="evidence" value="ECO:0007669"/>
    <property type="project" value="InterPro"/>
</dbReference>
<evidence type="ECO:0000259" key="7">
    <source>
        <dbReference type="Pfam" id="PF00728"/>
    </source>
</evidence>
<feature type="domain" description="Glycoside hydrolase family 20 catalytic" evidence="7">
    <location>
        <begin position="250"/>
        <end position="302"/>
    </location>
</feature>
<evidence type="ECO:0000313" key="9">
    <source>
        <dbReference type="EMBL" id="MCR8875031.1"/>
    </source>
</evidence>
<feature type="domain" description="Beta-hexosaminidase bacterial type N-terminal" evidence="8">
    <location>
        <begin position="21"/>
        <end position="140"/>
    </location>
</feature>
<evidence type="ECO:0000256" key="3">
    <source>
        <dbReference type="ARBA" id="ARBA00012663"/>
    </source>
</evidence>
<dbReference type="InterPro" id="IPR015883">
    <property type="entry name" value="Glyco_hydro_20_cat"/>
</dbReference>
<dbReference type="InterPro" id="IPR015882">
    <property type="entry name" value="HEX_bac_N"/>
</dbReference>
<dbReference type="Gene3D" id="3.30.379.10">
    <property type="entry name" value="Chitobiase/beta-hexosaminidase domain 2-like"/>
    <property type="match status" value="1"/>
</dbReference>
<dbReference type="PRINTS" id="PR00738">
    <property type="entry name" value="GLHYDRLASE20"/>
</dbReference>
<gene>
    <name evidence="9" type="ORF">NW209_13590</name>
</gene>
<dbReference type="Pfam" id="PF00728">
    <property type="entry name" value="Glyco_hydro_20"/>
    <property type="match status" value="2"/>
</dbReference>
<dbReference type="InterPro" id="IPR029018">
    <property type="entry name" value="Hex-like_dom2"/>
</dbReference>
<evidence type="ECO:0000256" key="5">
    <source>
        <dbReference type="ARBA" id="ARBA00023295"/>
    </source>
</evidence>
<reference evidence="9 10" key="1">
    <citation type="submission" date="2022-08" db="EMBL/GenBank/DDBJ databases">
        <authorList>
            <person name="Zeman M."/>
            <person name="Kubasova T."/>
        </authorList>
    </citation>
    <scope>NUCLEOTIDE SEQUENCE [LARGE SCALE GENOMIC DNA]</scope>
    <source>
        <strain evidence="9 10">ET62</strain>
    </source>
</reference>
<evidence type="ECO:0000256" key="2">
    <source>
        <dbReference type="ARBA" id="ARBA00006285"/>
    </source>
</evidence>
<accession>A0AAW5N2B7</accession>
<dbReference type="PANTHER" id="PTHR22600">
    <property type="entry name" value="BETA-HEXOSAMINIDASE"/>
    <property type="match status" value="1"/>
</dbReference>
<evidence type="ECO:0000256" key="6">
    <source>
        <dbReference type="PIRSR" id="PIRSR625705-1"/>
    </source>
</evidence>
<feature type="active site" description="Proton donor" evidence="6">
    <location>
        <position position="282"/>
    </location>
</feature>
<comment type="catalytic activity">
    <reaction evidence="1">
        <text>Hydrolysis of terminal non-reducing N-acetyl-D-hexosamine residues in N-acetyl-beta-D-hexosaminides.</text>
        <dbReference type="EC" id="3.2.1.52"/>
    </reaction>
</comment>
<keyword evidence="10" id="KW-1185">Reference proteome</keyword>
<comment type="similarity">
    <text evidence="2">Belongs to the glycosyl hydrolase 20 family.</text>
</comment>
<evidence type="ECO:0000256" key="1">
    <source>
        <dbReference type="ARBA" id="ARBA00001231"/>
    </source>
</evidence>
<dbReference type="Proteomes" id="UP001204579">
    <property type="component" value="Unassembled WGS sequence"/>
</dbReference>
<evidence type="ECO:0000313" key="10">
    <source>
        <dbReference type="Proteomes" id="UP001204579"/>
    </source>
</evidence>
<dbReference type="GO" id="GO:0030203">
    <property type="term" value="P:glycosaminoglycan metabolic process"/>
    <property type="evidence" value="ECO:0007669"/>
    <property type="project" value="TreeGrafter"/>
</dbReference>
<dbReference type="RefSeq" id="WP_258336196.1">
    <property type="nucleotide sequence ID" value="NZ_JANRHJ010000018.1"/>
</dbReference>
<sequence>MRYIISIILICCLQIPCKGTIPILPLPQKITYTHQQFILNDVTLEPFGQFKEWDEWVQTINDTTSTKIPPQRTIRINQIKDIPEIPINKEEAYKLQITETQINVISISRTGIYRALQTLKQLITSNEKNNYLPTCEITDWPAFRIRGFMHDVGRTYISLKELKKEIELLSRFKINVFHWHLTENQAWRLESKLYPELNSPQNMTRMPGKYYTLQEAKELVKFCKKHHVMLIPEIDMPGHSEAFNRAFHADMQSQKGMEILKKLMDEVCETFDVPYIHIGTDEVKFTNPEFVPEMVRYVRSKGKKVISWNPGWNYQPGEIDMTQLWSYRGKAQPGIPAIDCRFHYLNHFDTYADLVALYNSRIYNCSQGSEDIAGSILAIWNDRYITDEKQIVAENNLYANMLALAERAWLGGGTCYFDGPETLLRTETPETNQKFADFEQRMLWHKHHTFAGEPFPYVRQSHVKWNITDAFPNQGDLRKKFPPEDTEAETYEYEGKRYQTHTVNGAGIYLRHVWGNLVPGFYKNPQENHTAYATTWVYSPEQQSAGLLLEFQNYSRSESDLPPEPGKWDYKESRAWLNGHELLPPQWQSTHKKRSNEIPLTNENCVSRPPLQVQLHKGWNKLMLKLPIGKFQTPQVRLVKWMFAAVFVTPDGTESLENLIYSPTNPEKQ</sequence>
<dbReference type="EMBL" id="JANRHJ010000018">
    <property type="protein sequence ID" value="MCR8875031.1"/>
    <property type="molecule type" value="Genomic_DNA"/>
</dbReference>
<dbReference type="AlphaFoldDB" id="A0AAW5N2B7"/>
<protein>
    <recommendedName>
        <fullName evidence="3">beta-N-acetylhexosaminidase</fullName>
        <ecNumber evidence="3">3.2.1.52</ecNumber>
    </recommendedName>
</protein>
<feature type="domain" description="Glycoside hydrolase family 20 catalytic" evidence="7">
    <location>
        <begin position="143"/>
        <end position="249"/>
    </location>
</feature>
<dbReference type="PANTHER" id="PTHR22600:SF57">
    <property type="entry name" value="BETA-N-ACETYLHEXOSAMINIDASE"/>
    <property type="match status" value="1"/>
</dbReference>
<evidence type="ECO:0000256" key="4">
    <source>
        <dbReference type="ARBA" id="ARBA00022801"/>
    </source>
</evidence>
<keyword evidence="5" id="KW-0326">Glycosidase</keyword>
<dbReference type="Pfam" id="PF02838">
    <property type="entry name" value="Glyco_hydro_20b"/>
    <property type="match status" value="1"/>
</dbReference>
<name>A0AAW5N2B7_9BACT</name>
<dbReference type="Gene3D" id="3.20.20.80">
    <property type="entry name" value="Glycosidases"/>
    <property type="match status" value="1"/>
</dbReference>
<dbReference type="InterPro" id="IPR017853">
    <property type="entry name" value="GH"/>
</dbReference>
<comment type="caution">
    <text evidence="9">The sequence shown here is derived from an EMBL/GenBank/DDBJ whole genome shotgun (WGS) entry which is preliminary data.</text>
</comment>
<organism evidence="9 10">
    <name type="scientific">Phocaeicola barnesiae</name>
    <dbReference type="NCBI Taxonomy" id="376804"/>
    <lineage>
        <taxon>Bacteria</taxon>
        <taxon>Pseudomonadati</taxon>
        <taxon>Bacteroidota</taxon>
        <taxon>Bacteroidia</taxon>
        <taxon>Bacteroidales</taxon>
        <taxon>Bacteroidaceae</taxon>
        <taxon>Phocaeicola</taxon>
    </lineage>
</organism>
<keyword evidence="4" id="KW-0378">Hydrolase</keyword>
<dbReference type="SUPFAM" id="SSF55545">
    <property type="entry name" value="beta-N-acetylhexosaminidase-like domain"/>
    <property type="match status" value="1"/>
</dbReference>
<proteinExistence type="inferred from homology"/>
<dbReference type="EC" id="3.2.1.52" evidence="3"/>
<evidence type="ECO:0000259" key="8">
    <source>
        <dbReference type="Pfam" id="PF02838"/>
    </source>
</evidence>
<dbReference type="GO" id="GO:0016020">
    <property type="term" value="C:membrane"/>
    <property type="evidence" value="ECO:0007669"/>
    <property type="project" value="TreeGrafter"/>
</dbReference>
<dbReference type="GO" id="GO:0004563">
    <property type="term" value="F:beta-N-acetylhexosaminidase activity"/>
    <property type="evidence" value="ECO:0007669"/>
    <property type="project" value="UniProtKB-EC"/>
</dbReference>